<proteinExistence type="predicted"/>
<sequence length="340" mass="35393">MAGHEGPIFSVRVGGGGIAEITEHAVRAEVMGFDQVWTGNDLFGGPGIASLAAMLGATSRIKVGSAVLDPVSIHPVQLAQLASGYQESSGGRFILGLGAGSDVFFRRAGIVPPRPVPRTRTAVVAIRALTEGRSPAGLPGAGEGWHEQARIESPRPVPIYVGAMGPKMLELAGRYADGALPLCLPPRQVLNAMEQIGRGAAAGGRTLAELDVAACVWCSLDEDREHARRVLARFIARYSGSLSADALAAHGLDPEEFARTQALVDEGRLDEATRAVLSSSSMLSLGIVGGARDVLEQCEALLAAGARHISFGPPLGPDPAHAMRIFGESVLPSLRARVAP</sequence>
<dbReference type="InterPro" id="IPR011251">
    <property type="entry name" value="Luciferase-like_dom"/>
</dbReference>
<dbReference type="InterPro" id="IPR050564">
    <property type="entry name" value="F420-G6PD/mer"/>
</dbReference>
<evidence type="ECO:0000256" key="1">
    <source>
        <dbReference type="ARBA" id="ARBA00023002"/>
    </source>
</evidence>
<accession>A0ABV5TB96</accession>
<reference evidence="3 4" key="1">
    <citation type="submission" date="2024-09" db="EMBL/GenBank/DDBJ databases">
        <authorList>
            <person name="Sun Q."/>
            <person name="Mori K."/>
        </authorList>
    </citation>
    <scope>NUCLEOTIDE SEQUENCE [LARGE SCALE GENOMIC DNA]</scope>
    <source>
        <strain evidence="3 4">JCM 3028</strain>
    </source>
</reference>
<dbReference type="CDD" id="cd01097">
    <property type="entry name" value="Tetrahydromethanopterin_reductase"/>
    <property type="match status" value="1"/>
</dbReference>
<dbReference type="SUPFAM" id="SSF51679">
    <property type="entry name" value="Bacterial luciferase-like"/>
    <property type="match status" value="1"/>
</dbReference>
<dbReference type="PANTHER" id="PTHR43244:SF1">
    <property type="entry name" value="5,10-METHYLENETETRAHYDROMETHANOPTERIN REDUCTASE"/>
    <property type="match status" value="1"/>
</dbReference>
<dbReference type="EMBL" id="JBHMBS010000005">
    <property type="protein sequence ID" value="MFB9676364.1"/>
    <property type="molecule type" value="Genomic_DNA"/>
</dbReference>
<evidence type="ECO:0000313" key="3">
    <source>
        <dbReference type="EMBL" id="MFB9676364.1"/>
    </source>
</evidence>
<dbReference type="Gene3D" id="3.20.20.30">
    <property type="entry name" value="Luciferase-like domain"/>
    <property type="match status" value="1"/>
</dbReference>
<keyword evidence="4" id="KW-1185">Reference proteome</keyword>
<gene>
    <name evidence="3" type="ORF">ACFFRH_12785</name>
</gene>
<organism evidence="3 4">
    <name type="scientific">Streptosporangium vulgare</name>
    <dbReference type="NCBI Taxonomy" id="46190"/>
    <lineage>
        <taxon>Bacteria</taxon>
        <taxon>Bacillati</taxon>
        <taxon>Actinomycetota</taxon>
        <taxon>Actinomycetes</taxon>
        <taxon>Streptosporangiales</taxon>
        <taxon>Streptosporangiaceae</taxon>
        <taxon>Streptosporangium</taxon>
    </lineage>
</organism>
<dbReference type="InterPro" id="IPR036661">
    <property type="entry name" value="Luciferase-like_sf"/>
</dbReference>
<dbReference type="Pfam" id="PF00296">
    <property type="entry name" value="Bac_luciferase"/>
    <property type="match status" value="1"/>
</dbReference>
<name>A0ABV5TB96_9ACTN</name>
<feature type="domain" description="Luciferase-like" evidence="2">
    <location>
        <begin position="16"/>
        <end position="308"/>
    </location>
</feature>
<comment type="caution">
    <text evidence="3">The sequence shown here is derived from an EMBL/GenBank/DDBJ whole genome shotgun (WGS) entry which is preliminary data.</text>
</comment>
<evidence type="ECO:0000259" key="2">
    <source>
        <dbReference type="Pfam" id="PF00296"/>
    </source>
</evidence>
<protein>
    <submittedName>
        <fullName evidence="3">LLM class flavin-dependent oxidoreductase</fullName>
    </submittedName>
</protein>
<dbReference type="RefSeq" id="WP_344745209.1">
    <property type="nucleotide sequence ID" value="NZ_BAAAWW010000060.1"/>
</dbReference>
<evidence type="ECO:0000313" key="4">
    <source>
        <dbReference type="Proteomes" id="UP001589610"/>
    </source>
</evidence>
<dbReference type="Proteomes" id="UP001589610">
    <property type="component" value="Unassembled WGS sequence"/>
</dbReference>
<keyword evidence="1" id="KW-0560">Oxidoreductase</keyword>
<dbReference type="PANTHER" id="PTHR43244">
    <property type="match status" value="1"/>
</dbReference>